<dbReference type="PRINTS" id="PR00598">
    <property type="entry name" value="HTHMARR"/>
</dbReference>
<dbReference type="PANTHER" id="PTHR33164">
    <property type="entry name" value="TRANSCRIPTIONAL REGULATOR, MARR FAMILY"/>
    <property type="match status" value="1"/>
</dbReference>
<dbReference type="InterPro" id="IPR000835">
    <property type="entry name" value="HTH_MarR-typ"/>
</dbReference>
<dbReference type="SMART" id="SM00347">
    <property type="entry name" value="HTH_MARR"/>
    <property type="match status" value="1"/>
</dbReference>
<dbReference type="Proteomes" id="UP000677180">
    <property type="component" value="Chromosome"/>
</dbReference>
<dbReference type="GO" id="GO:0006950">
    <property type="term" value="P:response to stress"/>
    <property type="evidence" value="ECO:0007669"/>
    <property type="project" value="TreeGrafter"/>
</dbReference>
<dbReference type="EMBL" id="CP072385">
    <property type="protein sequence ID" value="QUC12316.1"/>
    <property type="molecule type" value="Genomic_DNA"/>
</dbReference>
<dbReference type="SUPFAM" id="SSF46785">
    <property type="entry name" value="Winged helix' DNA-binding domain"/>
    <property type="match status" value="1"/>
</dbReference>
<dbReference type="InterPro" id="IPR036390">
    <property type="entry name" value="WH_DNA-bd_sf"/>
</dbReference>
<dbReference type="PROSITE" id="PS50995">
    <property type="entry name" value="HTH_MARR_2"/>
    <property type="match status" value="1"/>
</dbReference>
<protein>
    <submittedName>
        <fullName evidence="2">MarR family transcriptional regulator</fullName>
    </submittedName>
</protein>
<proteinExistence type="predicted"/>
<gene>
    <name evidence="2" type="ORF">J5A53_06455</name>
</gene>
<accession>A0AB37I257</accession>
<dbReference type="GO" id="GO:0003700">
    <property type="term" value="F:DNA-binding transcription factor activity"/>
    <property type="evidence" value="ECO:0007669"/>
    <property type="project" value="InterPro"/>
</dbReference>
<dbReference type="AlphaFoldDB" id="A0AB37I257"/>
<dbReference type="InterPro" id="IPR039422">
    <property type="entry name" value="MarR/SlyA-like"/>
</dbReference>
<dbReference type="Gene3D" id="1.10.10.10">
    <property type="entry name" value="Winged helix-like DNA-binding domain superfamily/Winged helix DNA-binding domain"/>
    <property type="match status" value="1"/>
</dbReference>
<evidence type="ECO:0000259" key="1">
    <source>
        <dbReference type="PROSITE" id="PS50995"/>
    </source>
</evidence>
<evidence type="ECO:0000313" key="2">
    <source>
        <dbReference type="EMBL" id="QUC12316.1"/>
    </source>
</evidence>
<dbReference type="Pfam" id="PF12802">
    <property type="entry name" value="MarR_2"/>
    <property type="match status" value="1"/>
</dbReference>
<organism evidence="2 3">
    <name type="scientific">Arachnia propionica</name>
    <dbReference type="NCBI Taxonomy" id="1750"/>
    <lineage>
        <taxon>Bacteria</taxon>
        <taxon>Bacillati</taxon>
        <taxon>Actinomycetota</taxon>
        <taxon>Actinomycetes</taxon>
        <taxon>Propionibacteriales</taxon>
        <taxon>Propionibacteriaceae</taxon>
        <taxon>Arachnia</taxon>
    </lineage>
</organism>
<feature type="domain" description="HTH marR-type" evidence="1">
    <location>
        <begin position="14"/>
        <end position="149"/>
    </location>
</feature>
<evidence type="ECO:0000313" key="3">
    <source>
        <dbReference type="Proteomes" id="UP000677180"/>
    </source>
</evidence>
<dbReference type="PANTHER" id="PTHR33164:SF99">
    <property type="entry name" value="MARR FAMILY REGULATORY PROTEIN"/>
    <property type="match status" value="1"/>
</dbReference>
<dbReference type="InterPro" id="IPR036388">
    <property type="entry name" value="WH-like_DNA-bd_sf"/>
</dbReference>
<reference evidence="2" key="1">
    <citation type="submission" date="2021-03" db="EMBL/GenBank/DDBJ databases">
        <title>Human Oral Microbial Genomes.</title>
        <authorList>
            <person name="Johnston C.D."/>
            <person name="Chen T."/>
            <person name="Dewhirst F.E."/>
        </authorList>
    </citation>
    <scope>NUCLEOTIDE SEQUENCE</scope>
    <source>
        <strain evidence="2">F0714</strain>
    </source>
</reference>
<sequence length="157" mass="17523">MRTVTKVEWLDDDQQRIWRAWLRATHRIQSYLDTDLRLAGLDLAEYEILVTLSEAPGQQLRMSELAHAVSQSRSRLTHTVKRLEARGHAERTNCADDGRGVLASLTTEGMSFLTQVAPGHVAAVRRILIDAIEPGDLKALGRACDAILAVPDYDEHP</sequence>
<name>A0AB37I257_9ACTN</name>